<gene>
    <name evidence="1" type="ORF">VR7878_03769</name>
</gene>
<dbReference type="Pfam" id="PF14520">
    <property type="entry name" value="HHH_5"/>
    <property type="match status" value="1"/>
</dbReference>
<dbReference type="RefSeq" id="WP_077337603.1">
    <property type="nucleotide sequence ID" value="NZ_FULE01000065.1"/>
</dbReference>
<dbReference type="OrthoDB" id="4467269at2"/>
<accession>A0A1R4LTF3</accession>
<dbReference type="Proteomes" id="UP000188276">
    <property type="component" value="Unassembled WGS sequence"/>
</dbReference>
<evidence type="ECO:0000313" key="2">
    <source>
        <dbReference type="Proteomes" id="UP000188276"/>
    </source>
</evidence>
<proteinExistence type="predicted"/>
<dbReference type="EMBL" id="FULE01000065">
    <property type="protein sequence ID" value="SJN59870.1"/>
    <property type="molecule type" value="Genomic_DNA"/>
</dbReference>
<name>A0A1R4LTF3_VIBR1</name>
<keyword evidence="2" id="KW-1185">Reference proteome</keyword>
<reference evidence="2" key="1">
    <citation type="submission" date="2017-02" db="EMBL/GenBank/DDBJ databases">
        <authorList>
            <person name="Rodrigo-Torres L."/>
            <person name="Arahal R.D."/>
            <person name="Lucena T."/>
        </authorList>
    </citation>
    <scope>NUCLEOTIDE SEQUENCE [LARGE SCALE GENOMIC DNA]</scope>
    <source>
        <strain evidence="2">CECT 7878</strain>
    </source>
</reference>
<dbReference type="STRING" id="1123498.VR7878_03769"/>
<dbReference type="Gene3D" id="1.10.150.20">
    <property type="entry name" value="5' to 3' exonuclease, C-terminal subdomain"/>
    <property type="match status" value="1"/>
</dbReference>
<dbReference type="AlphaFoldDB" id="A0A1R4LTF3"/>
<evidence type="ECO:0000313" key="1">
    <source>
        <dbReference type="EMBL" id="SJN59870.1"/>
    </source>
</evidence>
<organism evidence="1 2">
    <name type="scientific">Vibrio ruber (strain DSM 16370 / JCM 11486 / BCRC 17186 / CECT 7878 / LMG 23124 / VR1)</name>
    <dbReference type="NCBI Taxonomy" id="1123498"/>
    <lineage>
        <taxon>Bacteria</taxon>
        <taxon>Pseudomonadati</taxon>
        <taxon>Pseudomonadota</taxon>
        <taxon>Gammaproteobacteria</taxon>
        <taxon>Vibrionales</taxon>
        <taxon>Vibrionaceae</taxon>
        <taxon>Vibrio</taxon>
    </lineage>
</organism>
<sequence length="78" mass="8375">MAFSAPEREVLLSVKGVGPTVIKRFEEIGIDTLADLATYEADEIAERVAAMLQTTCWKNSPQAKAAIQAAIQRAKAGL</sequence>
<evidence type="ECO:0008006" key="3">
    <source>
        <dbReference type="Google" id="ProtNLM"/>
    </source>
</evidence>
<protein>
    <recommendedName>
        <fullName evidence="3">Helix-hairpin-helix domain-containing protein</fullName>
    </recommendedName>
</protein>